<feature type="region of interest" description="Disordered" evidence="11">
    <location>
        <begin position="99"/>
        <end position="131"/>
    </location>
</feature>
<comment type="similarity">
    <text evidence="2">Belongs to the beta-microseminoprotein family.</text>
</comment>
<dbReference type="Proteomes" id="UP000677803">
    <property type="component" value="Unassembled WGS sequence"/>
</dbReference>
<dbReference type="FunFam" id="2.60.40.1900:FF:000001">
    <property type="entry name" value="Beta-microseminoprotein"/>
    <property type="match status" value="1"/>
</dbReference>
<keyword evidence="5" id="KW-0964">Secreted</keyword>
<comment type="subcellular location">
    <subcellularLocation>
        <location evidence="1">Secreted</location>
    </subcellularLocation>
</comment>
<dbReference type="EMBL" id="CAJRST010039722">
    <property type="protein sequence ID" value="CAG6016229.1"/>
    <property type="molecule type" value="Genomic_DNA"/>
</dbReference>
<evidence type="ECO:0000256" key="7">
    <source>
        <dbReference type="ARBA" id="ARBA00023157"/>
    </source>
</evidence>
<keyword evidence="7" id="KW-1015">Disulfide bond</keyword>
<evidence type="ECO:0000256" key="1">
    <source>
        <dbReference type="ARBA" id="ARBA00004613"/>
    </source>
</evidence>
<feature type="signal peptide" evidence="12">
    <location>
        <begin position="1"/>
        <end position="24"/>
    </location>
</feature>
<keyword evidence="4" id="KW-0202">Cytokine</keyword>
<dbReference type="PANTHER" id="PTHR10500:SF4">
    <property type="entry name" value="PROSTATE-ASSOCIATED MICROSEMINOPROTEIN"/>
    <property type="match status" value="1"/>
</dbReference>
<evidence type="ECO:0000256" key="4">
    <source>
        <dbReference type="ARBA" id="ARBA00022514"/>
    </source>
</evidence>
<keyword evidence="3" id="KW-0145">Chemotaxis</keyword>
<dbReference type="Pfam" id="PF05825">
    <property type="entry name" value="PSP94"/>
    <property type="match status" value="1"/>
</dbReference>
<evidence type="ECO:0000256" key="11">
    <source>
        <dbReference type="SAM" id="MobiDB-lite"/>
    </source>
</evidence>
<keyword evidence="14" id="KW-1185">Reference proteome</keyword>
<dbReference type="InterPro" id="IPR008735">
    <property type="entry name" value="PSP94"/>
</dbReference>
<name>A0A8S4BMA4_9TELE</name>
<dbReference type="GO" id="GO:0005615">
    <property type="term" value="C:extracellular space"/>
    <property type="evidence" value="ECO:0007669"/>
    <property type="project" value="UniProtKB-KW"/>
</dbReference>
<reference evidence="13" key="1">
    <citation type="submission" date="2021-05" db="EMBL/GenBank/DDBJ databases">
        <authorList>
            <person name="Tigano A."/>
        </authorList>
    </citation>
    <scope>NUCLEOTIDE SEQUENCE</scope>
</reference>
<evidence type="ECO:0000313" key="13">
    <source>
        <dbReference type="EMBL" id="CAG6016229.1"/>
    </source>
</evidence>
<evidence type="ECO:0000256" key="8">
    <source>
        <dbReference type="ARBA" id="ARBA00023198"/>
    </source>
</evidence>
<evidence type="ECO:0000256" key="9">
    <source>
        <dbReference type="ARBA" id="ARBA00055427"/>
    </source>
</evidence>
<comment type="caution">
    <text evidence="13">The sequence shown here is derived from an EMBL/GenBank/DDBJ whole genome shotgun (WGS) entry which is preliminary data.</text>
</comment>
<evidence type="ECO:0000313" key="14">
    <source>
        <dbReference type="Proteomes" id="UP000677803"/>
    </source>
</evidence>
<comment type="function">
    <text evidence="9">Acts as a ligand for C-C chemokine receptor CCR2. Signals through binding and activation of CCR2 and induces a strong chemotactic response and mobilization of intracellular calcium ions. Exhibits a chemotactic activity for monocytes and lymphocytes but not neutrophils.</text>
</comment>
<dbReference type="PANTHER" id="PTHR10500">
    <property type="entry name" value="BETA-MICROSEMINOPROTEIN"/>
    <property type="match status" value="1"/>
</dbReference>
<keyword evidence="8" id="KW-0395">Inflammatory response</keyword>
<evidence type="ECO:0000256" key="6">
    <source>
        <dbReference type="ARBA" id="ARBA00022729"/>
    </source>
</evidence>
<dbReference type="AlphaFoldDB" id="A0A8S4BMA4"/>
<dbReference type="GO" id="GO:0006954">
    <property type="term" value="P:inflammatory response"/>
    <property type="evidence" value="ECO:0007669"/>
    <property type="project" value="UniProtKB-KW"/>
</dbReference>
<protein>
    <recommendedName>
        <fullName evidence="10">Prostate-associated microseminoprotein</fullName>
    </recommendedName>
</protein>
<gene>
    <name evidence="13" type="ORF">MMEN_LOCUS20269</name>
</gene>
<evidence type="ECO:0000256" key="12">
    <source>
        <dbReference type="SAM" id="SignalP"/>
    </source>
</evidence>
<evidence type="ECO:0000256" key="10">
    <source>
        <dbReference type="ARBA" id="ARBA00067795"/>
    </source>
</evidence>
<dbReference type="GO" id="GO:0005737">
    <property type="term" value="C:cytoplasm"/>
    <property type="evidence" value="ECO:0007669"/>
    <property type="project" value="TreeGrafter"/>
</dbReference>
<evidence type="ECO:0000256" key="2">
    <source>
        <dbReference type="ARBA" id="ARBA00010352"/>
    </source>
</evidence>
<evidence type="ECO:0000256" key="5">
    <source>
        <dbReference type="ARBA" id="ARBA00022525"/>
    </source>
</evidence>
<proteinExistence type="inferred from homology"/>
<dbReference type="Gene3D" id="2.60.40.1900">
    <property type="entry name" value="Beta-microseminoprotein (PSP94) domain"/>
    <property type="match status" value="1"/>
</dbReference>
<feature type="chain" id="PRO_5035764994" description="Prostate-associated microseminoprotein" evidence="12">
    <location>
        <begin position="25"/>
        <end position="131"/>
    </location>
</feature>
<dbReference type="GO" id="GO:0005125">
    <property type="term" value="F:cytokine activity"/>
    <property type="evidence" value="ECO:0007669"/>
    <property type="project" value="UniProtKB-KW"/>
</dbReference>
<sequence>MQIPVFLCVMAAVGLLLGAGGGLAAPMECHFDSRALCEFGGRRYSLGDSWMDDACMQCTCLHPVGVGCCQTVHRPVDFPAWCEVRVEPVTCRASLVQSADPRRPCEPGHAHLDPGHAHQDPGHAHQEQLES</sequence>
<feature type="compositionally biased region" description="Basic and acidic residues" evidence="11">
    <location>
        <begin position="100"/>
        <end position="131"/>
    </location>
</feature>
<evidence type="ECO:0000256" key="3">
    <source>
        <dbReference type="ARBA" id="ARBA00022500"/>
    </source>
</evidence>
<dbReference type="OrthoDB" id="8452296at2759"/>
<accession>A0A8S4BMA4</accession>
<organism evidence="13 14">
    <name type="scientific">Menidia menidia</name>
    <name type="common">Atlantic silverside</name>
    <dbReference type="NCBI Taxonomy" id="238744"/>
    <lineage>
        <taxon>Eukaryota</taxon>
        <taxon>Metazoa</taxon>
        <taxon>Chordata</taxon>
        <taxon>Craniata</taxon>
        <taxon>Vertebrata</taxon>
        <taxon>Euteleostomi</taxon>
        <taxon>Actinopterygii</taxon>
        <taxon>Neopterygii</taxon>
        <taxon>Teleostei</taxon>
        <taxon>Neoteleostei</taxon>
        <taxon>Acanthomorphata</taxon>
        <taxon>Ovalentaria</taxon>
        <taxon>Atherinomorphae</taxon>
        <taxon>Atheriniformes</taxon>
        <taxon>Atherinopsidae</taxon>
        <taxon>Menidiinae</taxon>
        <taxon>Menidia</taxon>
    </lineage>
</organism>
<keyword evidence="6 12" id="KW-0732">Signal</keyword>
<dbReference type="GO" id="GO:0006935">
    <property type="term" value="P:chemotaxis"/>
    <property type="evidence" value="ECO:0007669"/>
    <property type="project" value="UniProtKB-KW"/>
</dbReference>